<organism evidence="1">
    <name type="scientific">marine metagenome</name>
    <dbReference type="NCBI Taxonomy" id="408172"/>
    <lineage>
        <taxon>unclassified sequences</taxon>
        <taxon>metagenomes</taxon>
        <taxon>ecological metagenomes</taxon>
    </lineage>
</organism>
<proteinExistence type="predicted"/>
<dbReference type="EMBL" id="UINC01127007">
    <property type="protein sequence ID" value="SVD05841.1"/>
    <property type="molecule type" value="Genomic_DNA"/>
</dbReference>
<name>A0A382SA75_9ZZZZ</name>
<gene>
    <name evidence="1" type="ORF">METZ01_LOCUS358695</name>
</gene>
<sequence>MRTTEILDRPPGVAKATIVSMDIIIPMWAKAVE</sequence>
<reference evidence="1" key="1">
    <citation type="submission" date="2018-05" db="EMBL/GenBank/DDBJ databases">
        <authorList>
            <person name="Lanie J.A."/>
            <person name="Ng W.-L."/>
            <person name="Kazmierczak K.M."/>
            <person name="Andrzejewski T.M."/>
            <person name="Davidsen T.M."/>
            <person name="Wayne K.J."/>
            <person name="Tettelin H."/>
            <person name="Glass J.I."/>
            <person name="Rusch D."/>
            <person name="Podicherti R."/>
            <person name="Tsui H.-C.T."/>
            <person name="Winkler M.E."/>
        </authorList>
    </citation>
    <scope>NUCLEOTIDE SEQUENCE</scope>
</reference>
<dbReference type="AlphaFoldDB" id="A0A382SA75"/>
<protein>
    <submittedName>
        <fullName evidence="1">Uncharacterized protein</fullName>
    </submittedName>
</protein>
<accession>A0A382SA75</accession>
<evidence type="ECO:0000313" key="1">
    <source>
        <dbReference type="EMBL" id="SVD05841.1"/>
    </source>
</evidence>